<dbReference type="Proteomes" id="UP001055804">
    <property type="component" value="Unassembled WGS sequence"/>
</dbReference>
<evidence type="ECO:0000256" key="1">
    <source>
        <dbReference type="SAM" id="MobiDB-lite"/>
    </source>
</evidence>
<dbReference type="InterPro" id="IPR045599">
    <property type="entry name" value="DUF6456"/>
</dbReference>
<comment type="caution">
    <text evidence="3">The sequence shown here is derived from an EMBL/GenBank/DDBJ whole genome shotgun (WGS) entry which is preliminary data.</text>
</comment>
<organism evidence="3 4">
    <name type="scientific">Futiania mangrovi</name>
    <dbReference type="NCBI Taxonomy" id="2959716"/>
    <lineage>
        <taxon>Bacteria</taxon>
        <taxon>Pseudomonadati</taxon>
        <taxon>Pseudomonadota</taxon>
        <taxon>Alphaproteobacteria</taxon>
        <taxon>Futianiales</taxon>
        <taxon>Futianiaceae</taxon>
        <taxon>Futiania</taxon>
    </lineage>
</organism>
<evidence type="ECO:0000313" key="4">
    <source>
        <dbReference type="Proteomes" id="UP001055804"/>
    </source>
</evidence>
<protein>
    <submittedName>
        <fullName evidence="3">DUF6456 domain-containing protein</fullName>
    </submittedName>
</protein>
<dbReference type="Pfam" id="PF20057">
    <property type="entry name" value="DUF6456"/>
    <property type="match status" value="1"/>
</dbReference>
<dbReference type="RefSeq" id="WP_269333311.1">
    <property type="nucleotide sequence ID" value="NZ_JAMZFT010000003.1"/>
</dbReference>
<keyword evidence="4" id="KW-1185">Reference proteome</keyword>
<feature type="domain" description="DUF6456" evidence="2">
    <location>
        <begin position="10"/>
        <end position="138"/>
    </location>
</feature>
<feature type="region of interest" description="Disordered" evidence="1">
    <location>
        <begin position="51"/>
        <end position="80"/>
    </location>
</feature>
<accession>A0A9J6PL54</accession>
<evidence type="ECO:0000313" key="3">
    <source>
        <dbReference type="EMBL" id="MCP1337343.1"/>
    </source>
</evidence>
<dbReference type="EMBL" id="JAMZFT010000003">
    <property type="protein sequence ID" value="MCP1337343.1"/>
    <property type="molecule type" value="Genomic_DNA"/>
</dbReference>
<evidence type="ECO:0000259" key="2">
    <source>
        <dbReference type="Pfam" id="PF20057"/>
    </source>
</evidence>
<dbReference type="AlphaFoldDB" id="A0A9J6PL54"/>
<name>A0A9J6PL54_9PROT</name>
<feature type="compositionally biased region" description="Pro residues" evidence="1">
    <location>
        <begin position="58"/>
        <end position="70"/>
    </location>
</feature>
<proteinExistence type="predicted"/>
<sequence length="152" mass="16101">MDLDDTPICTPLRTLARKTDGQGKPFLEPCEIAAGERFAHDFLMAARGPRVTQAWPGEAPPPGRRGPVAPPAGTREAAARQGLSRALSALGPGLADIVLAVCGQEEGLAAAETRLGWPKRSGKLVLKLALARLARHYGLIMRAPARQQAPAR</sequence>
<gene>
    <name evidence="3" type="ORF">NJQ99_13050</name>
</gene>
<reference evidence="3" key="1">
    <citation type="submission" date="2022-06" db="EMBL/GenBank/DDBJ databases">
        <title>Isolation and Genomics of Futiania mangrovii gen. nov., sp. nov., a Rare and Metabolically-versatile member in the Class Alphaproteobacteria.</title>
        <authorList>
            <person name="Liu L."/>
            <person name="Huang W.-C."/>
            <person name="Pan J."/>
            <person name="Li J."/>
            <person name="Huang Y."/>
            <person name="Du H."/>
            <person name="Liu Y."/>
            <person name="Li M."/>
        </authorList>
    </citation>
    <scope>NUCLEOTIDE SEQUENCE</scope>
    <source>
        <strain evidence="3">FT118</strain>
    </source>
</reference>